<dbReference type="GO" id="GO:0032549">
    <property type="term" value="F:ribonucleoside binding"/>
    <property type="evidence" value="ECO:0007669"/>
    <property type="project" value="InterPro"/>
</dbReference>
<evidence type="ECO:0000256" key="6">
    <source>
        <dbReference type="ARBA" id="ARBA00022723"/>
    </source>
</evidence>
<evidence type="ECO:0000256" key="9">
    <source>
        <dbReference type="ARBA" id="ARBA00023163"/>
    </source>
</evidence>
<keyword evidence="5" id="KW-0548">Nucleotidyltransferase</keyword>
<dbReference type="SUPFAM" id="SSF142877">
    <property type="entry name" value="EndoU-like"/>
    <property type="match status" value="1"/>
</dbReference>
<dbReference type="FunFam" id="3.90.1110.10:FF:000006">
    <property type="entry name" value="DNA-directed RNA polymerase subunit beta"/>
    <property type="match status" value="1"/>
</dbReference>
<dbReference type="Pfam" id="PF04560">
    <property type="entry name" value="RNA_pol_Rpb2_7"/>
    <property type="match status" value="1"/>
</dbReference>
<comment type="similarity">
    <text evidence="1 10">Belongs to the RNA polymerase beta chain family.</text>
</comment>
<evidence type="ECO:0000256" key="3">
    <source>
        <dbReference type="ARBA" id="ARBA00022478"/>
    </source>
</evidence>
<dbReference type="Pfam" id="PF04563">
    <property type="entry name" value="RNA_pol_Rpb2_1"/>
    <property type="match status" value="1"/>
</dbReference>
<dbReference type="InterPro" id="IPR018998">
    <property type="entry name" value="EndoU_C"/>
</dbReference>
<proteinExistence type="inferred from homology"/>
<dbReference type="OrthoDB" id="10248617at2759"/>
<dbReference type="Gene3D" id="3.90.1100.10">
    <property type="match status" value="2"/>
</dbReference>
<sequence length="1365" mass="154569">MCKGIFGCVLVLLSLFTVSDGSSQTVNQELSGVFNELWKLDVNRLKPRTDYNISLQGKAGYLPQGSLSVVDHASSPLFSNVDEAKMNSITTYSRFIKLLDNYERATGVAERVTPEEVTENNSFLDAVLETAVMKRAHQYLIGKGKSHSDQRQFKSQLYYMWFRLYHRERNGGEDSSGFEHVFVGETKFGREILGLHNWVQIYLQEKQNLLDYKGYKARDNDMPDEDKHVLNVQFSWHGLIKPVASAFIGVSPEFEMAVFTILFLTSTEKSTMAVVNLDEYQIELVVYRHGRCIGTAYPKLLSSNNRLTLHKTTEMLQEEFGEMSPQELAAPVDTVEVKGLVKQHIDSFNYFINVEIKKIMMANEKITSDADPMWYLKYLNIYVGMPDVEESFNVTRPVSPHECRLRDMTYAAPITVDIEYTRGSQRIIRNALPIGRMPIMLRSSNCVLTGKTQIEFSKLNECPLDPGGYFIVKGQEKVILIQEQLSKNRIIVDQDRKGCVGASVTSSTHEKKSRTNMIVKQGRFYLKHNTLSEDAPIAIIFKAMGVESDQEIVQMIGTEEHVMAGFAPSLEECQKAQVFSQTQALKYIGNKVKRQRMWGGPKKTKMEEARELLASTILTHVPVKEFNFRAKCIYLAVMVRRVILAQGDNKVDDRDYYGNKRLELAGQLLSLLFEDLFKKFNSELKKIADQIIPKQRAAQFDVVKHMRQDQITNGMVNAISTGNWSLKRFKMDRQGVTQVLSRLSYISALGMMTRISSQFEKTRKVSGPRSLQPSQWGMLCPSDTPEGEACGLVKNLALMTHITTDMEHGPIIKLAFNLGVEDINLLCGEELSYPTVFVVFLNAGFINEFVSISTNLTDRCVYISSDGGRLCRPYIIVKNGHPAVKNKHIEELSQGYRTFEDFLHESLVEYLDVNEENDCEIALYEHMISKNTYQCAMGKQAMGTIGYNQRNRIDTLMYLLAYPQRPMVKTKTIELIDFEKLPAGQNATVAVMSYSGYDIEDALVLNKASLDRGFGRCLVYKNTKCALRRYTNQTFDKVMGPMLDAETRKPIWRHCILDADGICSPGERVENKQVLVNKSMPTVTQTPLEGSTQPGQPQYKDVPISYKGSTDSYIEKVMISSNAEDAFLVKILLRQTRRPEIGDKFSVCGLIVPQEDMPFCETGICPDIIMNPHGYPSRMTVGKLIELLAGKAGVLDGRFHYGTAFGGSKVKDVCEDLIRYGYNYQGKDYVTSGITGEPLEAYIYFGPVYYQKLKHMVLDKMHARARGPRAVLTRQPTEGRSRDGGLRLGEMERDCLIGYGASMLLLERLMISSDAFEVDVCGQCHYCKSSCHVSSLRIPYACKLLFQELQSMNIIPRLKLARYNE</sequence>
<evidence type="ECO:0000256" key="8">
    <source>
        <dbReference type="ARBA" id="ARBA00022833"/>
    </source>
</evidence>
<dbReference type="InterPro" id="IPR015712">
    <property type="entry name" value="DNA-dir_RNA_pol_su2"/>
</dbReference>
<evidence type="ECO:0000313" key="14">
    <source>
        <dbReference type="Proteomes" id="UP000316079"/>
    </source>
</evidence>
<dbReference type="CDD" id="cd21159">
    <property type="entry name" value="XendoU"/>
    <property type="match status" value="1"/>
</dbReference>
<comment type="caution">
    <text evidence="13">The sequence shown here is derived from an EMBL/GenBank/DDBJ whole genome shotgun (WGS) entry which is preliminary data.</text>
</comment>
<dbReference type="GO" id="GO:0046872">
    <property type="term" value="F:metal ion binding"/>
    <property type="evidence" value="ECO:0007669"/>
    <property type="project" value="UniProtKB-KW"/>
</dbReference>
<evidence type="ECO:0000256" key="4">
    <source>
        <dbReference type="ARBA" id="ARBA00022679"/>
    </source>
</evidence>
<dbReference type="Gene3D" id="2.40.270.10">
    <property type="entry name" value="DNA-directed RNA polymerase, subunit 2, domain 6"/>
    <property type="match status" value="1"/>
</dbReference>
<dbReference type="FunFam" id="3.90.1100.10:FF:000004">
    <property type="entry name" value="DNA-directed RNA polymerase subunit beta"/>
    <property type="match status" value="1"/>
</dbReference>
<dbReference type="InterPro" id="IPR007646">
    <property type="entry name" value="RNA_pol_Rpb2_4"/>
</dbReference>
<dbReference type="GO" id="GO:0003677">
    <property type="term" value="F:DNA binding"/>
    <property type="evidence" value="ECO:0007669"/>
    <property type="project" value="InterPro"/>
</dbReference>
<keyword evidence="6" id="KW-0479">Metal-binding</keyword>
<dbReference type="FunFam" id="2.40.50.150:FF:000003">
    <property type="entry name" value="DNA-directed RNA polymerase subunit beta"/>
    <property type="match status" value="1"/>
</dbReference>
<dbReference type="Proteomes" id="UP000316079">
    <property type="component" value="Unassembled WGS sequence"/>
</dbReference>
<feature type="signal peptide" evidence="11">
    <location>
        <begin position="1"/>
        <end position="21"/>
    </location>
</feature>
<protein>
    <recommendedName>
        <fullName evidence="2">DNA-directed RNA polymerase</fullName>
        <ecNumber evidence="2">2.7.7.6</ecNumber>
    </recommendedName>
</protein>
<dbReference type="InterPro" id="IPR037033">
    <property type="entry name" value="DNA-dir_RNAP_su2_hyb_sf"/>
</dbReference>
<dbReference type="InterPro" id="IPR014724">
    <property type="entry name" value="RNA_pol_RPB2_OB-fold"/>
</dbReference>
<dbReference type="EC" id="2.7.7.6" evidence="2"/>
<evidence type="ECO:0000256" key="10">
    <source>
        <dbReference type="RuleBase" id="RU000434"/>
    </source>
</evidence>
<keyword evidence="9" id="KW-0804">Transcription</keyword>
<keyword evidence="11" id="KW-0732">Signal</keyword>
<reference evidence="13 14" key="1">
    <citation type="journal article" date="2019" name="Sci. Data">
        <title>Hybrid genome assembly and annotation of Danionella translucida.</title>
        <authorList>
            <person name="Kadobianskyi M."/>
            <person name="Schulze L."/>
            <person name="Schuelke M."/>
            <person name="Judkewitz B."/>
        </authorList>
    </citation>
    <scope>NUCLEOTIDE SEQUENCE [LARGE SCALE GENOMIC DNA]</scope>
    <source>
        <strain evidence="13 14">Bolton</strain>
    </source>
</reference>
<dbReference type="SUPFAM" id="SSF64484">
    <property type="entry name" value="beta and beta-prime subunits of DNA dependent RNA-polymerase"/>
    <property type="match status" value="1"/>
</dbReference>
<dbReference type="Pfam" id="PF09412">
    <property type="entry name" value="XendoU"/>
    <property type="match status" value="1"/>
</dbReference>
<gene>
    <name evidence="13" type="ORF">DNTS_030010</name>
</gene>
<dbReference type="Pfam" id="PF04565">
    <property type="entry name" value="RNA_pol_Rpb2_3"/>
    <property type="match status" value="1"/>
</dbReference>
<evidence type="ECO:0000256" key="1">
    <source>
        <dbReference type="ARBA" id="ARBA00006835"/>
    </source>
</evidence>
<organism evidence="13 14">
    <name type="scientific">Danionella cerebrum</name>
    <dbReference type="NCBI Taxonomy" id="2873325"/>
    <lineage>
        <taxon>Eukaryota</taxon>
        <taxon>Metazoa</taxon>
        <taxon>Chordata</taxon>
        <taxon>Craniata</taxon>
        <taxon>Vertebrata</taxon>
        <taxon>Euteleostomi</taxon>
        <taxon>Actinopterygii</taxon>
        <taxon>Neopterygii</taxon>
        <taxon>Teleostei</taxon>
        <taxon>Ostariophysi</taxon>
        <taxon>Cypriniformes</taxon>
        <taxon>Danionidae</taxon>
        <taxon>Danioninae</taxon>
        <taxon>Danionella</taxon>
    </lineage>
</organism>
<dbReference type="Gene3D" id="3.90.1800.10">
    <property type="entry name" value="RNA polymerase alpha subunit dimerisation domain"/>
    <property type="match status" value="1"/>
</dbReference>
<dbReference type="GO" id="GO:0016787">
    <property type="term" value="F:hydrolase activity"/>
    <property type="evidence" value="ECO:0007669"/>
    <property type="project" value="UniProtKB-KW"/>
</dbReference>
<evidence type="ECO:0000259" key="12">
    <source>
        <dbReference type="PROSITE" id="PS51959"/>
    </source>
</evidence>
<evidence type="ECO:0000256" key="7">
    <source>
        <dbReference type="ARBA" id="ARBA00022801"/>
    </source>
</evidence>
<dbReference type="CDD" id="cd00653">
    <property type="entry name" value="RNA_pol_B_RPB2"/>
    <property type="match status" value="1"/>
</dbReference>
<keyword evidence="14" id="KW-1185">Reference proteome</keyword>
<dbReference type="GO" id="GO:0006351">
    <property type="term" value="P:DNA-templated transcription"/>
    <property type="evidence" value="ECO:0007669"/>
    <property type="project" value="InterPro"/>
</dbReference>
<dbReference type="EMBL" id="SRMA01026089">
    <property type="protein sequence ID" value="TRY87862.1"/>
    <property type="molecule type" value="Genomic_DNA"/>
</dbReference>
<dbReference type="PANTHER" id="PTHR20856">
    <property type="entry name" value="DNA-DIRECTED RNA POLYMERASE I SUBUNIT 2"/>
    <property type="match status" value="1"/>
</dbReference>
<keyword evidence="4" id="KW-0808">Transferase</keyword>
<dbReference type="GO" id="GO:0004521">
    <property type="term" value="F:RNA endonuclease activity"/>
    <property type="evidence" value="ECO:0007669"/>
    <property type="project" value="InterPro"/>
</dbReference>
<keyword evidence="8" id="KW-0862">Zinc</keyword>
<dbReference type="InterPro" id="IPR007644">
    <property type="entry name" value="RNA_pol_bsu_protrusion"/>
</dbReference>
<keyword evidence="3" id="KW-0240">DNA-directed RNA polymerase</keyword>
<name>A0A553QD63_9TELE</name>
<dbReference type="STRING" id="623744.A0A553QD63"/>
<feature type="chain" id="PRO_5021851646" description="DNA-directed RNA polymerase" evidence="11">
    <location>
        <begin position="22"/>
        <end position="1365"/>
    </location>
</feature>
<evidence type="ECO:0000256" key="2">
    <source>
        <dbReference type="ARBA" id="ARBA00012418"/>
    </source>
</evidence>
<keyword evidence="7" id="KW-0378">Hydrolase</keyword>
<dbReference type="Pfam" id="PF04561">
    <property type="entry name" value="RNA_pol_Rpb2_2"/>
    <property type="match status" value="1"/>
</dbReference>
<dbReference type="GO" id="GO:0000428">
    <property type="term" value="C:DNA-directed RNA polymerase complex"/>
    <property type="evidence" value="ECO:0007669"/>
    <property type="project" value="UniProtKB-KW"/>
</dbReference>
<dbReference type="Gene3D" id="2.40.50.150">
    <property type="match status" value="1"/>
</dbReference>
<dbReference type="InterPro" id="IPR007120">
    <property type="entry name" value="DNA-dir_RNAP_su2_dom"/>
</dbReference>
<dbReference type="InterPro" id="IPR007645">
    <property type="entry name" value="RNA_pol_Rpb2_3"/>
</dbReference>
<dbReference type="Pfam" id="PF04566">
    <property type="entry name" value="RNA_pol_Rpb2_4"/>
    <property type="match status" value="1"/>
</dbReference>
<evidence type="ECO:0000256" key="5">
    <source>
        <dbReference type="ARBA" id="ARBA00022695"/>
    </source>
</evidence>
<evidence type="ECO:0000313" key="13">
    <source>
        <dbReference type="EMBL" id="TRY87862.1"/>
    </source>
</evidence>
<evidence type="ECO:0000256" key="11">
    <source>
        <dbReference type="SAM" id="SignalP"/>
    </source>
</evidence>
<dbReference type="InterPro" id="IPR007641">
    <property type="entry name" value="RNA_pol_Rpb2_7"/>
</dbReference>
<dbReference type="InterPro" id="IPR037227">
    <property type="entry name" value="EndoU-like"/>
</dbReference>
<dbReference type="GO" id="GO:0003899">
    <property type="term" value="F:DNA-directed RNA polymerase activity"/>
    <property type="evidence" value="ECO:0007669"/>
    <property type="project" value="UniProtKB-EC"/>
</dbReference>
<dbReference type="InterPro" id="IPR007642">
    <property type="entry name" value="RNA_pol_Rpb2_2"/>
</dbReference>
<feature type="domain" description="EndoU" evidence="12">
    <location>
        <begin position="26"/>
        <end position="302"/>
    </location>
</feature>
<accession>A0A553QD63</accession>
<dbReference type="FunFam" id="2.40.270.10:FF:000011">
    <property type="entry name" value="DNA-directed RNA polymerase subunit beta"/>
    <property type="match status" value="1"/>
</dbReference>
<dbReference type="FunFam" id="3.90.1100.10:FF:000006">
    <property type="entry name" value="DNA-directed RNA polymerase subunit beta"/>
    <property type="match status" value="1"/>
</dbReference>
<dbReference type="Pfam" id="PF00562">
    <property type="entry name" value="RNA_pol_Rpb2_6"/>
    <property type="match status" value="1"/>
</dbReference>
<dbReference type="NCBIfam" id="NF007175">
    <property type="entry name" value="PRK09606.1"/>
    <property type="match status" value="1"/>
</dbReference>
<dbReference type="PROSITE" id="PS51959">
    <property type="entry name" value="ENDOU"/>
    <property type="match status" value="1"/>
</dbReference>